<sequence length="175" mass="20669">MKKILYILSVFVLCVSIQHVVHSQSDAPRLSSDCLEERKIRDEKYVKNIIQDIKSTFNLNIDEHSFWEVSKRDLEAAHLMYGGKENDSYYNSLTKIYDSGGFSEQPSLFVRAQEAFLLYKEKDNINVMKHLNLDVEKGEWLVIKTKKKKGKKVKFKPLQCEKDYMKKRNEYHNLK</sequence>
<dbReference type="GeneID" id="45022841"/>
<evidence type="ECO:0000313" key="1">
    <source>
        <dbReference type="EMBL" id="AJG76404.1"/>
    </source>
</evidence>
<dbReference type="KEGG" id="btw:BF38_4182"/>
<dbReference type="EMBL" id="CP009335">
    <property type="protein sequence ID" value="AJG76404.1"/>
    <property type="molecule type" value="Genomic_DNA"/>
</dbReference>
<reference evidence="1 3" key="1">
    <citation type="journal article" date="2015" name="Genome Announc.">
        <title>Complete genome sequences for 35 biothreat assay-relevant bacillus species.</title>
        <authorList>
            <person name="Johnson S.L."/>
            <person name="Daligault H.E."/>
            <person name="Davenport K.W."/>
            <person name="Jaissle J."/>
            <person name="Frey K.G."/>
            <person name="Ladner J.T."/>
            <person name="Broomall S.M."/>
            <person name="Bishop-Lilly K.A."/>
            <person name="Bruce D.C."/>
            <person name="Gibbons H.S."/>
            <person name="Coyne S.R."/>
            <person name="Lo C.C."/>
            <person name="Meincke L."/>
            <person name="Munk A.C."/>
            <person name="Koroleva G.I."/>
            <person name="Rosenzweig C.N."/>
            <person name="Palacios G.F."/>
            <person name="Redden C.L."/>
            <person name="Minogue T.D."/>
            <person name="Chain P.S."/>
        </authorList>
    </citation>
    <scope>NUCLEOTIDE SEQUENCE [LARGE SCALE GENOMIC DNA]</scope>
    <source>
        <strain evidence="1 3">HD1011</strain>
    </source>
</reference>
<gene>
    <name evidence="1" type="ORF">BF38_4182</name>
    <name evidence="2" type="ORF">FOC89_28655</name>
</gene>
<evidence type="ECO:0000313" key="4">
    <source>
        <dbReference type="Proteomes" id="UP000501107"/>
    </source>
</evidence>
<evidence type="ECO:0000313" key="2">
    <source>
        <dbReference type="EMBL" id="QKH27754.1"/>
    </source>
</evidence>
<name>A0A0B5X3X7_BACTU</name>
<organism evidence="2 4">
    <name type="scientific">Bacillus thuringiensis</name>
    <dbReference type="NCBI Taxonomy" id="1428"/>
    <lineage>
        <taxon>Bacteria</taxon>
        <taxon>Bacillati</taxon>
        <taxon>Bacillota</taxon>
        <taxon>Bacilli</taxon>
        <taxon>Bacillales</taxon>
        <taxon>Bacillaceae</taxon>
        <taxon>Bacillus</taxon>
        <taxon>Bacillus cereus group</taxon>
    </lineage>
</organism>
<dbReference type="RefSeq" id="WP_000723230.1">
    <property type="nucleotide sequence ID" value="NZ_CP009335.1"/>
</dbReference>
<dbReference type="Proteomes" id="UP000501107">
    <property type="component" value="Chromosome"/>
</dbReference>
<dbReference type="Proteomes" id="UP000031876">
    <property type="component" value="Chromosome"/>
</dbReference>
<reference evidence="2 4" key="2">
    <citation type="submission" date="2020-05" db="EMBL/GenBank/DDBJ databases">
        <title>FDA dAtabase for Regulatory Grade micrObial Sequences (FDA-ARGOS): Supporting development and validation of Infectious Disease Dx tests.</title>
        <authorList>
            <person name="Nelson B."/>
            <person name="Plummer A."/>
            <person name="Tallon L."/>
            <person name="Sadzewicz L."/>
            <person name="Zhao X."/>
            <person name="Vavikolanu K."/>
            <person name="Mehta A."/>
            <person name="Aluvathingal J."/>
            <person name="Nadendla S."/>
            <person name="Myers T."/>
            <person name="Yan Y."/>
            <person name="Sichtig H."/>
        </authorList>
    </citation>
    <scope>NUCLEOTIDE SEQUENCE [LARGE SCALE GENOMIC DNA]</scope>
    <source>
        <strain evidence="2 4">FDAARGOS_795</strain>
    </source>
</reference>
<proteinExistence type="predicted"/>
<evidence type="ECO:0000313" key="3">
    <source>
        <dbReference type="Proteomes" id="UP000031876"/>
    </source>
</evidence>
<dbReference type="AlphaFoldDB" id="A0A0B5X3X7"/>
<protein>
    <submittedName>
        <fullName evidence="2">Uncharacterized protein</fullName>
    </submittedName>
</protein>
<accession>A0A0B5X3X7</accession>
<dbReference type="EMBL" id="CP053980">
    <property type="protein sequence ID" value="QKH27754.1"/>
    <property type="molecule type" value="Genomic_DNA"/>
</dbReference>